<dbReference type="GO" id="GO:0008353">
    <property type="term" value="F:RNA polymerase II CTD heptapeptide repeat kinase activity"/>
    <property type="evidence" value="ECO:0007669"/>
    <property type="project" value="TreeGrafter"/>
</dbReference>
<dbReference type="InterPro" id="IPR008271">
    <property type="entry name" value="Ser/Thr_kinase_AS"/>
</dbReference>
<evidence type="ECO:0000313" key="11">
    <source>
        <dbReference type="RefSeq" id="XP_036355227.1"/>
    </source>
</evidence>
<comment type="similarity">
    <text evidence="2">Belongs to the protein kinase superfamily. CMGC Ser/Thr protein kinase family. CDC2/CDKX subfamily.</text>
</comment>
<gene>
    <name evidence="11" type="primary">LOC115229761</name>
</gene>
<evidence type="ECO:0000259" key="9">
    <source>
        <dbReference type="PROSITE" id="PS50011"/>
    </source>
</evidence>
<keyword evidence="8" id="KW-0539">Nucleus</keyword>
<dbReference type="AlphaFoldDB" id="A0A7E6EK66"/>
<keyword evidence="10" id="KW-1185">Reference proteome</keyword>
<dbReference type="PANTHER" id="PTHR24056">
    <property type="entry name" value="CELL DIVISION PROTEIN KINASE"/>
    <property type="match status" value="1"/>
</dbReference>
<protein>
    <submittedName>
        <fullName evidence="11">Cyclin-dependent kinase 9-like</fullName>
    </submittedName>
</protein>
<sequence>MATKIFGIVMSRAFDTIRRDKLMEVFKSILDDDSIRMIAKQLLEGLHYLHYSHILHRDIKAANILISKNGVLKVADFGLARACKQLKPNQGYTNRVVTLWYRPPELLLGEKIYTTAVDIWGVGCIIAELFTRSPIMQGSNEIHQMKLIIKLLGPIDPSDWPEASSLRHFKSMSTSPSNVSGGMHKQRLKYYISDPSASDLVDKMLVYNPAKRFDCAQALEDDYFYVDPKPMCIANTLALHGSTMFEFLAPNRRGNPITQNHPKRETVSGVVYDRVY</sequence>
<dbReference type="PROSITE" id="PS50011">
    <property type="entry name" value="PROTEIN_KINASE_DOM"/>
    <property type="match status" value="1"/>
</dbReference>
<evidence type="ECO:0000256" key="1">
    <source>
        <dbReference type="ARBA" id="ARBA00004123"/>
    </source>
</evidence>
<dbReference type="SMART" id="SM00220">
    <property type="entry name" value="S_TKc"/>
    <property type="match status" value="1"/>
</dbReference>
<dbReference type="GO" id="GO:0005524">
    <property type="term" value="F:ATP binding"/>
    <property type="evidence" value="ECO:0007669"/>
    <property type="project" value="UniProtKB-KW"/>
</dbReference>
<evidence type="ECO:0000256" key="2">
    <source>
        <dbReference type="ARBA" id="ARBA00006485"/>
    </source>
</evidence>
<organism evidence="10 11">
    <name type="scientific">Octopus sinensis</name>
    <name type="common">East Asian common octopus</name>
    <dbReference type="NCBI Taxonomy" id="2607531"/>
    <lineage>
        <taxon>Eukaryota</taxon>
        <taxon>Metazoa</taxon>
        <taxon>Spiralia</taxon>
        <taxon>Lophotrochozoa</taxon>
        <taxon>Mollusca</taxon>
        <taxon>Cephalopoda</taxon>
        <taxon>Coleoidea</taxon>
        <taxon>Octopodiformes</taxon>
        <taxon>Octopoda</taxon>
        <taxon>Incirrata</taxon>
        <taxon>Octopodidae</taxon>
        <taxon>Octopus</taxon>
    </lineage>
</organism>
<keyword evidence="5" id="KW-0547">Nucleotide-binding</keyword>
<dbReference type="KEGG" id="osn:115229761"/>
<evidence type="ECO:0000256" key="3">
    <source>
        <dbReference type="ARBA" id="ARBA00022527"/>
    </source>
</evidence>
<dbReference type="GO" id="GO:0005634">
    <property type="term" value="C:nucleus"/>
    <property type="evidence" value="ECO:0007669"/>
    <property type="project" value="UniProtKB-SubCell"/>
</dbReference>
<dbReference type="Proteomes" id="UP000515154">
    <property type="component" value="Unplaced"/>
</dbReference>
<comment type="subcellular location">
    <subcellularLocation>
        <location evidence="1">Nucleus</location>
    </subcellularLocation>
</comment>
<evidence type="ECO:0000256" key="4">
    <source>
        <dbReference type="ARBA" id="ARBA00022679"/>
    </source>
</evidence>
<accession>A0A7E6EK66</accession>
<evidence type="ECO:0000256" key="6">
    <source>
        <dbReference type="ARBA" id="ARBA00022777"/>
    </source>
</evidence>
<proteinExistence type="inferred from homology"/>
<dbReference type="RefSeq" id="XP_036355227.1">
    <property type="nucleotide sequence ID" value="XM_036499334.1"/>
</dbReference>
<keyword evidence="3" id="KW-0723">Serine/threonine-protein kinase</keyword>
<keyword evidence="6" id="KW-0418">Kinase</keyword>
<dbReference type="InterPro" id="IPR000719">
    <property type="entry name" value="Prot_kinase_dom"/>
</dbReference>
<dbReference type="PROSITE" id="PS00108">
    <property type="entry name" value="PROTEIN_KINASE_ST"/>
    <property type="match status" value="1"/>
</dbReference>
<dbReference type="SUPFAM" id="SSF56112">
    <property type="entry name" value="Protein kinase-like (PK-like)"/>
    <property type="match status" value="1"/>
</dbReference>
<evidence type="ECO:0000313" key="10">
    <source>
        <dbReference type="Proteomes" id="UP000515154"/>
    </source>
</evidence>
<dbReference type="Pfam" id="PF00069">
    <property type="entry name" value="Pkinase"/>
    <property type="match status" value="1"/>
</dbReference>
<dbReference type="FunFam" id="1.10.510.10:FF:000203">
    <property type="entry name" value="Cyclin-dependent kinase 9"/>
    <property type="match status" value="1"/>
</dbReference>
<dbReference type="InterPro" id="IPR050108">
    <property type="entry name" value="CDK"/>
</dbReference>
<evidence type="ECO:0000256" key="7">
    <source>
        <dbReference type="ARBA" id="ARBA00022840"/>
    </source>
</evidence>
<dbReference type="Gene3D" id="1.10.510.10">
    <property type="entry name" value="Transferase(Phosphotransferase) domain 1"/>
    <property type="match status" value="1"/>
</dbReference>
<keyword evidence="7" id="KW-0067">ATP-binding</keyword>
<dbReference type="InterPro" id="IPR011009">
    <property type="entry name" value="Kinase-like_dom_sf"/>
</dbReference>
<dbReference type="GO" id="GO:0004693">
    <property type="term" value="F:cyclin-dependent protein serine/threonine kinase activity"/>
    <property type="evidence" value="ECO:0007669"/>
    <property type="project" value="TreeGrafter"/>
</dbReference>
<reference evidence="11" key="1">
    <citation type="submission" date="2025-08" db="UniProtKB">
        <authorList>
            <consortium name="RefSeq"/>
        </authorList>
    </citation>
    <scope>IDENTIFICATION</scope>
</reference>
<evidence type="ECO:0000256" key="5">
    <source>
        <dbReference type="ARBA" id="ARBA00022741"/>
    </source>
</evidence>
<feature type="domain" description="Protein kinase" evidence="9">
    <location>
        <begin position="1"/>
        <end position="224"/>
    </location>
</feature>
<evidence type="ECO:0000256" key="8">
    <source>
        <dbReference type="ARBA" id="ARBA00023242"/>
    </source>
</evidence>
<name>A0A7E6EK66_9MOLL</name>
<dbReference type="PANTHER" id="PTHR24056:SF233">
    <property type="entry name" value="CYCLIN-DEPENDENT KINASE 9"/>
    <property type="match status" value="1"/>
</dbReference>
<keyword evidence="4" id="KW-0808">Transferase</keyword>